<evidence type="ECO:0000256" key="2">
    <source>
        <dbReference type="RuleBase" id="RU361260"/>
    </source>
</evidence>
<evidence type="ECO:0000259" key="6">
    <source>
        <dbReference type="PROSITE" id="PS51444"/>
    </source>
</evidence>
<evidence type="ECO:0000313" key="8">
    <source>
        <dbReference type="Proteomes" id="UP001415857"/>
    </source>
</evidence>
<dbReference type="Proteomes" id="UP001415857">
    <property type="component" value="Unassembled WGS sequence"/>
</dbReference>
<evidence type="ECO:0000256" key="3">
    <source>
        <dbReference type="SAM" id="MobiDB-lite"/>
    </source>
</evidence>
<sequence length="546" mass="60410">MDMRRVGGGTIVYVILLCVLATESSEGNRAAAGNFFGNGVAWADLEIEEDMKETSTKPSGGLPPRAKEALLACLRNQNFRFSVPEEEDGSKNWVIKNLESLFDWPSTPRRYLAGELLQQIFPSLSRTPAQGPALELPSYGPASSFSAPSISPSPNLQAPVEAPEQQPLAPDIGDSPDSPSYIEHSPPRPHVAPHVLPSKKHENFWKENIVAVASAAVGTLVLASLLLFCCLKAMFGNLKGAQPRGPSEGDHLNDDSEAPKAKLKPFFWDKVRASPDQSMVWHEISAGSFQFNEEMIETLFGYSTVDKNKIERKKEFPSQDDLPQYIQIIDSKKAQNLSILLRALNVTTEEVCDALREGSELPTELLQTLLKMAPTTEEELKLRLFSGDPSQLGTAERFLKVLVDIPFVFKRLESLLFMKFLHEEVSNVSESFGTLEVASIKLRNSRLFLKLLEAVLKTGNRMNDGTFRGGALAFKLDTLLKLSDVKGTDGKTTLLHFVVQEIIRSEDSPEARPSQLPVLIHQRLFPAIKDRRMDSSSSSDDESMST</sequence>
<dbReference type="SMART" id="SM00498">
    <property type="entry name" value="FH2"/>
    <property type="match status" value="1"/>
</dbReference>
<dbReference type="InterPro" id="IPR027643">
    <property type="entry name" value="Formin-like_plant"/>
</dbReference>
<feature type="chain" id="PRO_5042946824" description="Formin-like protein" evidence="5">
    <location>
        <begin position="28"/>
        <end position="546"/>
    </location>
</feature>
<feature type="transmembrane region" description="Helical" evidence="4">
    <location>
        <begin position="209"/>
        <end position="231"/>
    </location>
</feature>
<name>A0AAP0RW60_LIQFO</name>
<feature type="region of interest" description="Disordered" evidence="3">
    <location>
        <begin position="145"/>
        <end position="195"/>
    </location>
</feature>
<keyword evidence="4" id="KW-0472">Membrane</keyword>
<dbReference type="AlphaFoldDB" id="A0AAP0RW60"/>
<protein>
    <recommendedName>
        <fullName evidence="2">Formin-like protein</fullName>
    </recommendedName>
</protein>
<dbReference type="SUPFAM" id="SSF101447">
    <property type="entry name" value="Formin homology 2 domain (FH2 domain)"/>
    <property type="match status" value="1"/>
</dbReference>
<organism evidence="7 8">
    <name type="scientific">Liquidambar formosana</name>
    <name type="common">Formosan gum</name>
    <dbReference type="NCBI Taxonomy" id="63359"/>
    <lineage>
        <taxon>Eukaryota</taxon>
        <taxon>Viridiplantae</taxon>
        <taxon>Streptophyta</taxon>
        <taxon>Embryophyta</taxon>
        <taxon>Tracheophyta</taxon>
        <taxon>Spermatophyta</taxon>
        <taxon>Magnoliopsida</taxon>
        <taxon>eudicotyledons</taxon>
        <taxon>Gunneridae</taxon>
        <taxon>Pentapetalae</taxon>
        <taxon>Saxifragales</taxon>
        <taxon>Altingiaceae</taxon>
        <taxon>Liquidambar</taxon>
    </lineage>
</organism>
<keyword evidence="4" id="KW-0812">Transmembrane</keyword>
<keyword evidence="8" id="KW-1185">Reference proteome</keyword>
<proteinExistence type="inferred from homology"/>
<dbReference type="Gene3D" id="1.20.58.2220">
    <property type="entry name" value="Formin, FH2 domain"/>
    <property type="match status" value="1"/>
</dbReference>
<gene>
    <name evidence="7" type="ORF">L1049_025168</name>
</gene>
<dbReference type="PROSITE" id="PS51444">
    <property type="entry name" value="FH2"/>
    <property type="match status" value="1"/>
</dbReference>
<feature type="compositionally biased region" description="Low complexity" evidence="3">
    <location>
        <begin position="145"/>
        <end position="154"/>
    </location>
</feature>
<keyword evidence="4" id="KW-1133">Transmembrane helix</keyword>
<dbReference type="InterPro" id="IPR042201">
    <property type="entry name" value="FH2_Formin_sf"/>
</dbReference>
<dbReference type="PANTHER" id="PTHR23213">
    <property type="entry name" value="FORMIN-RELATED"/>
    <property type="match status" value="1"/>
</dbReference>
<dbReference type="PANTHER" id="PTHR23213:SF269">
    <property type="entry name" value="FORMIN-LIKE PROTEIN 5"/>
    <property type="match status" value="1"/>
</dbReference>
<evidence type="ECO:0000256" key="1">
    <source>
        <dbReference type="ARBA" id="ARBA00025793"/>
    </source>
</evidence>
<evidence type="ECO:0000313" key="7">
    <source>
        <dbReference type="EMBL" id="KAK9285966.1"/>
    </source>
</evidence>
<keyword evidence="5" id="KW-0732">Signal</keyword>
<comment type="similarity">
    <text evidence="1">Belongs to the formin-like family. Class-I subfamily.</text>
</comment>
<dbReference type="EMBL" id="JBBPBK010000005">
    <property type="protein sequence ID" value="KAK9285966.1"/>
    <property type="molecule type" value="Genomic_DNA"/>
</dbReference>
<dbReference type="GO" id="GO:0045010">
    <property type="term" value="P:actin nucleation"/>
    <property type="evidence" value="ECO:0007669"/>
    <property type="project" value="InterPro"/>
</dbReference>
<evidence type="ECO:0000256" key="5">
    <source>
        <dbReference type="SAM" id="SignalP"/>
    </source>
</evidence>
<feature type="signal peptide" evidence="5">
    <location>
        <begin position="1"/>
        <end position="27"/>
    </location>
</feature>
<comment type="caution">
    <text evidence="7">The sequence shown here is derived from an EMBL/GenBank/DDBJ whole genome shotgun (WGS) entry which is preliminary data.</text>
</comment>
<dbReference type="Pfam" id="PF02181">
    <property type="entry name" value="FH2"/>
    <property type="match status" value="1"/>
</dbReference>
<dbReference type="InterPro" id="IPR015425">
    <property type="entry name" value="FH2_Formin"/>
</dbReference>
<reference evidence="7 8" key="1">
    <citation type="journal article" date="2024" name="Plant J.">
        <title>Genome sequences and population genomics reveal climatic adaptation and genomic divergence between two closely related sweetgum species.</title>
        <authorList>
            <person name="Xu W.Q."/>
            <person name="Ren C.Q."/>
            <person name="Zhang X.Y."/>
            <person name="Comes H.P."/>
            <person name="Liu X.H."/>
            <person name="Li Y.G."/>
            <person name="Kettle C.J."/>
            <person name="Jalonen R."/>
            <person name="Gaisberger H."/>
            <person name="Ma Y.Z."/>
            <person name="Qiu Y.X."/>
        </authorList>
    </citation>
    <scope>NUCLEOTIDE SEQUENCE [LARGE SCALE GENOMIC DNA]</scope>
    <source>
        <strain evidence="7">Hangzhou</strain>
    </source>
</reference>
<evidence type="ECO:0000256" key="4">
    <source>
        <dbReference type="SAM" id="Phobius"/>
    </source>
</evidence>
<accession>A0AAP0RW60</accession>
<dbReference type="GO" id="GO:0051015">
    <property type="term" value="F:actin filament binding"/>
    <property type="evidence" value="ECO:0007669"/>
    <property type="project" value="InterPro"/>
</dbReference>
<feature type="domain" description="FH2" evidence="6">
    <location>
        <begin position="253"/>
        <end position="546"/>
    </location>
</feature>